<dbReference type="Proteomes" id="UP001266305">
    <property type="component" value="Unassembled WGS sequence"/>
</dbReference>
<evidence type="ECO:0000313" key="3">
    <source>
        <dbReference type="Proteomes" id="UP001266305"/>
    </source>
</evidence>
<evidence type="ECO:0000256" key="1">
    <source>
        <dbReference type="SAM" id="MobiDB-lite"/>
    </source>
</evidence>
<evidence type="ECO:0000313" key="2">
    <source>
        <dbReference type="EMBL" id="KAK2114582.1"/>
    </source>
</evidence>
<reference evidence="2 3" key="1">
    <citation type="submission" date="2023-05" db="EMBL/GenBank/DDBJ databases">
        <title>B98-5 Cell Line De Novo Hybrid Assembly: An Optical Mapping Approach.</title>
        <authorList>
            <person name="Kananen K."/>
            <person name="Auerbach J.A."/>
            <person name="Kautto E."/>
            <person name="Blachly J.S."/>
        </authorList>
    </citation>
    <scope>NUCLEOTIDE SEQUENCE [LARGE SCALE GENOMIC DNA]</scope>
    <source>
        <strain evidence="2">B95-8</strain>
        <tissue evidence="2">Cell line</tissue>
    </source>
</reference>
<comment type="caution">
    <text evidence="2">The sequence shown here is derived from an EMBL/GenBank/DDBJ whole genome shotgun (WGS) entry which is preliminary data.</text>
</comment>
<dbReference type="EMBL" id="JASSZA010000004">
    <property type="protein sequence ID" value="KAK2114582.1"/>
    <property type="molecule type" value="Genomic_DNA"/>
</dbReference>
<protein>
    <submittedName>
        <fullName evidence="2">Uncharacterized protein</fullName>
    </submittedName>
</protein>
<sequence length="95" mass="11030">MFSSQHPNYGNSQAPMAHQPDQYGIPKDLEPVEESEKDKLMMKVERVQFLTCEFRVVEEQSGKAVVFTRIHVQTCVMLVQGYCSFVVSESRWWTN</sequence>
<keyword evidence="3" id="KW-1185">Reference proteome</keyword>
<proteinExistence type="predicted"/>
<feature type="compositionally biased region" description="Polar residues" evidence="1">
    <location>
        <begin position="1"/>
        <end position="14"/>
    </location>
</feature>
<accession>A0ABQ9VYY8</accession>
<name>A0ABQ9VYY8_SAGOE</name>
<feature type="region of interest" description="Disordered" evidence="1">
    <location>
        <begin position="1"/>
        <end position="27"/>
    </location>
</feature>
<organism evidence="2 3">
    <name type="scientific">Saguinus oedipus</name>
    <name type="common">Cotton-top tamarin</name>
    <name type="synonym">Oedipomidas oedipus</name>
    <dbReference type="NCBI Taxonomy" id="9490"/>
    <lineage>
        <taxon>Eukaryota</taxon>
        <taxon>Metazoa</taxon>
        <taxon>Chordata</taxon>
        <taxon>Craniata</taxon>
        <taxon>Vertebrata</taxon>
        <taxon>Euteleostomi</taxon>
        <taxon>Mammalia</taxon>
        <taxon>Eutheria</taxon>
        <taxon>Euarchontoglires</taxon>
        <taxon>Primates</taxon>
        <taxon>Haplorrhini</taxon>
        <taxon>Platyrrhini</taxon>
        <taxon>Cebidae</taxon>
        <taxon>Callitrichinae</taxon>
        <taxon>Saguinus</taxon>
    </lineage>
</organism>
<gene>
    <name evidence="2" type="ORF">P7K49_008848</name>
</gene>